<dbReference type="AlphaFoldDB" id="A0ABD3QYX7"/>
<dbReference type="Pfam" id="PF01457">
    <property type="entry name" value="Peptidase_M8"/>
    <property type="match status" value="2"/>
</dbReference>
<keyword evidence="5 8" id="KW-0862">Zinc</keyword>
<keyword evidence="10" id="KW-0472">Membrane</keyword>
<keyword evidence="4" id="KW-0378">Hydrolase</keyword>
<evidence type="ECO:0000256" key="1">
    <source>
        <dbReference type="ARBA" id="ARBA00005860"/>
    </source>
</evidence>
<dbReference type="Proteomes" id="UP001530315">
    <property type="component" value="Unassembled WGS sequence"/>
</dbReference>
<dbReference type="GO" id="GO:0006508">
    <property type="term" value="P:proteolysis"/>
    <property type="evidence" value="ECO:0007669"/>
    <property type="project" value="UniProtKB-KW"/>
</dbReference>
<evidence type="ECO:0008006" key="13">
    <source>
        <dbReference type="Google" id="ProtNLM"/>
    </source>
</evidence>
<evidence type="ECO:0000256" key="3">
    <source>
        <dbReference type="ARBA" id="ARBA00022723"/>
    </source>
</evidence>
<evidence type="ECO:0000256" key="5">
    <source>
        <dbReference type="ARBA" id="ARBA00022833"/>
    </source>
</evidence>
<evidence type="ECO:0000256" key="10">
    <source>
        <dbReference type="SAM" id="Phobius"/>
    </source>
</evidence>
<keyword evidence="6 8" id="KW-0482">Metalloprotease</keyword>
<keyword evidence="2" id="KW-0645">Protease</keyword>
<keyword evidence="3 8" id="KW-0479">Metal-binding</keyword>
<proteinExistence type="inferred from homology"/>
<evidence type="ECO:0000256" key="4">
    <source>
        <dbReference type="ARBA" id="ARBA00022801"/>
    </source>
</evidence>
<organism evidence="11 12">
    <name type="scientific">Stephanodiscus triporus</name>
    <dbReference type="NCBI Taxonomy" id="2934178"/>
    <lineage>
        <taxon>Eukaryota</taxon>
        <taxon>Sar</taxon>
        <taxon>Stramenopiles</taxon>
        <taxon>Ochrophyta</taxon>
        <taxon>Bacillariophyta</taxon>
        <taxon>Coscinodiscophyceae</taxon>
        <taxon>Thalassiosirophycidae</taxon>
        <taxon>Stephanodiscales</taxon>
        <taxon>Stephanodiscaceae</taxon>
        <taxon>Stephanodiscus</taxon>
    </lineage>
</organism>
<feature type="binding site" evidence="8">
    <location>
        <position position="332"/>
    </location>
    <ligand>
        <name>Zn(2+)</name>
        <dbReference type="ChEBI" id="CHEBI:29105"/>
        <note>catalytic</note>
    </ligand>
</feature>
<dbReference type="EMBL" id="JALLAZ020000031">
    <property type="protein sequence ID" value="KAL3805475.1"/>
    <property type="molecule type" value="Genomic_DNA"/>
</dbReference>
<dbReference type="Gene3D" id="2.10.55.10">
    <property type="entry name" value="Leishmanolysin domain 3"/>
    <property type="match status" value="1"/>
</dbReference>
<name>A0ABD3QYX7_9STRA</name>
<feature type="active site" evidence="7">
    <location>
        <position position="329"/>
    </location>
</feature>
<feature type="compositionally biased region" description="Gly residues" evidence="9">
    <location>
        <begin position="13"/>
        <end position="32"/>
    </location>
</feature>
<evidence type="ECO:0000256" key="9">
    <source>
        <dbReference type="SAM" id="MobiDB-lite"/>
    </source>
</evidence>
<evidence type="ECO:0000256" key="7">
    <source>
        <dbReference type="PIRSR" id="PIRSR601577-1"/>
    </source>
</evidence>
<accession>A0ABD3QYX7</accession>
<feature type="region of interest" description="Disordered" evidence="9">
    <location>
        <begin position="884"/>
        <end position="914"/>
    </location>
</feature>
<feature type="compositionally biased region" description="Low complexity" evidence="9">
    <location>
        <begin position="67"/>
        <end position="77"/>
    </location>
</feature>
<dbReference type="GO" id="GO:0046872">
    <property type="term" value="F:metal ion binding"/>
    <property type="evidence" value="ECO:0007669"/>
    <property type="project" value="UniProtKB-KW"/>
</dbReference>
<dbReference type="PANTHER" id="PTHR10942">
    <property type="entry name" value="LEISHMANOLYSIN-LIKE PEPTIDASE"/>
    <property type="match status" value="1"/>
</dbReference>
<comment type="caution">
    <text evidence="11">The sequence shown here is derived from an EMBL/GenBank/DDBJ whole genome shotgun (WGS) entry which is preliminary data.</text>
</comment>
<feature type="compositionally biased region" description="Pro residues" evidence="9">
    <location>
        <begin position="252"/>
        <end position="261"/>
    </location>
</feature>
<dbReference type="Gene3D" id="3.10.170.20">
    <property type="match status" value="2"/>
</dbReference>
<dbReference type="SUPFAM" id="SSF55486">
    <property type="entry name" value="Metalloproteases ('zincins'), catalytic domain"/>
    <property type="match status" value="1"/>
</dbReference>
<keyword evidence="10" id="KW-0812">Transmembrane</keyword>
<comment type="cofactor">
    <cofactor evidence="8">
        <name>Zn(2+)</name>
        <dbReference type="ChEBI" id="CHEBI:29105"/>
    </cofactor>
    <text evidence="8">Binds 1 zinc ion per subunit.</text>
</comment>
<feature type="compositionally biased region" description="Acidic residues" evidence="9">
    <location>
        <begin position="33"/>
        <end position="46"/>
    </location>
</feature>
<feature type="region of interest" description="Disordered" evidence="9">
    <location>
        <begin position="211"/>
        <end position="271"/>
    </location>
</feature>
<feature type="compositionally biased region" description="Polar residues" evidence="9">
    <location>
        <begin position="48"/>
        <end position="59"/>
    </location>
</feature>
<protein>
    <recommendedName>
        <fullName evidence="13">Leishmanolysin-like peptidase</fullName>
    </recommendedName>
</protein>
<feature type="binding site" evidence="8">
    <location>
        <position position="462"/>
    </location>
    <ligand>
        <name>Zn(2+)</name>
        <dbReference type="ChEBI" id="CHEBI:29105"/>
        <note>catalytic</note>
    </ligand>
</feature>
<evidence type="ECO:0000256" key="6">
    <source>
        <dbReference type="ARBA" id="ARBA00023049"/>
    </source>
</evidence>
<evidence type="ECO:0000313" key="12">
    <source>
        <dbReference type="Proteomes" id="UP001530315"/>
    </source>
</evidence>
<keyword evidence="10" id="KW-1133">Transmembrane helix</keyword>
<dbReference type="GO" id="GO:0008237">
    <property type="term" value="F:metallopeptidase activity"/>
    <property type="evidence" value="ECO:0007669"/>
    <property type="project" value="UniProtKB-KW"/>
</dbReference>
<evidence type="ECO:0000313" key="11">
    <source>
        <dbReference type="EMBL" id="KAL3805475.1"/>
    </source>
</evidence>
<evidence type="ECO:0000256" key="8">
    <source>
        <dbReference type="PIRSR" id="PIRSR601577-2"/>
    </source>
</evidence>
<reference evidence="11 12" key="1">
    <citation type="submission" date="2024-10" db="EMBL/GenBank/DDBJ databases">
        <title>Updated reference genomes for cyclostephanoid diatoms.</title>
        <authorList>
            <person name="Roberts W.R."/>
            <person name="Alverson A.J."/>
        </authorList>
    </citation>
    <scope>NUCLEOTIDE SEQUENCE [LARGE SCALE GENOMIC DNA]</scope>
    <source>
        <strain evidence="11 12">AJA276-08</strain>
    </source>
</reference>
<sequence length="1044" mass="113209">MDEYRIEYENDEAGGGSGGGALIAGGGNGYGDGDGEANEYDADGLEGTDSSSKSLSQGEANEEYDGSSSSYSTSSSSPLFQPIRLRAILTDDVTSGSMYLTSTQREILMEEIIDPALFAWSQALHVVPVHPGGKLVVDRSQLYDGISCGPGLDSGMPSVRVPTEHVTSGLADADAVIYVSVSFTSAVAESHVNVVESTISSASTSTSTSLYHLHRGATGPEYGRSAPRIDEDGNDTLTSSTTLVASLSELPSSPPSYPPSSAPSETEPYVESRPTCSGTYLASATYCSTDQYDRPVAGMLSLCIPSPHVHDFFHDPDQIERNVVTVMHEIGHVLGFNAQSLANVRDPDSGEPLTPRDANGDVPYSSVECTGISPRVYSDVPLPSSDVLKFRTVRGGVRVAAITTPTVVRVARNMFGCHTLSGAELESGEGQMFHDDVVVVEPTAPQSRSLVATSPGECIGDHWSRRLFRTDLMNAIVDDVPYSLYISSLTLAYFADTGWYKVDADRIAPASIWGRNAGCDFVDQQCISSNGHVTAGNNPFFCDNFLEESSSPEEDKEEGGWDGKEENEEEAMEIHGCSLDSSRKAVCSLVEYDSALPIEFNYFEGDKELNHTRFYGGSDPTLDFCPVFEGFANGHCDDVNSKELMLVSSYLEVFGEDNSRCVIGKVNRKRTALCIPIACVIEEQSLMVKVDGYWKPCSYAGQIISVWWNPNDYIVCPDPSRMCPTFFCPQDCFREGGICDYESGQCMCAVASKNSSFTSYHTYPRFDPCSSEGLPHFVGVSETPQVVERINFELLPEYYVENMTVLRNDPRQFDDKVSRMFAQLSTDEVVGLLASFVMCAIFSFIVWSELVKCYKRRFLVVKSLSKVKSSVGSLSGMLSSASRASLSDAGNDNNDTDSPPSHGRPRGGSRNPQKDKMVATLLVQMRTEGVTGGSPPFAATPTVVNLSSPSDEEVLVNRSDLPPLPDGGRVLSVVGARIVEDVITHNENDEDMRSSATSATHTSQSLVSLHATESSSEFASPLFLDSFDERKVGAQMLRLRRHLD</sequence>
<feature type="transmembrane region" description="Helical" evidence="10">
    <location>
        <begin position="829"/>
        <end position="847"/>
    </location>
</feature>
<gene>
    <name evidence="11" type="ORF">ACHAW5_007147</name>
</gene>
<keyword evidence="12" id="KW-1185">Reference proteome</keyword>
<feature type="binding site" evidence="8">
    <location>
        <position position="328"/>
    </location>
    <ligand>
        <name>Zn(2+)</name>
        <dbReference type="ChEBI" id="CHEBI:29105"/>
        <note>catalytic</note>
    </ligand>
</feature>
<dbReference type="InterPro" id="IPR001577">
    <property type="entry name" value="Peptidase_M8"/>
</dbReference>
<feature type="region of interest" description="Disordered" evidence="9">
    <location>
        <begin position="345"/>
        <end position="364"/>
    </location>
</feature>
<feature type="compositionally biased region" description="Low complexity" evidence="9">
    <location>
        <begin position="236"/>
        <end position="251"/>
    </location>
</feature>
<dbReference type="Gene3D" id="3.90.132.10">
    <property type="entry name" value="Leishmanolysin , domain 2"/>
    <property type="match status" value="1"/>
</dbReference>
<feature type="region of interest" description="Disordered" evidence="9">
    <location>
        <begin position="1"/>
        <end position="77"/>
    </location>
</feature>
<evidence type="ECO:0000256" key="2">
    <source>
        <dbReference type="ARBA" id="ARBA00022670"/>
    </source>
</evidence>
<comment type="similarity">
    <text evidence="1">Belongs to the peptidase M8 family.</text>
</comment>
<dbReference type="PANTHER" id="PTHR10942:SF0">
    <property type="entry name" value="LEISHMANOLYSIN-LIKE PEPTIDASE"/>
    <property type="match status" value="1"/>
</dbReference>